<comment type="caution">
    <text evidence="1">The sequence shown here is derived from an EMBL/GenBank/DDBJ whole genome shotgun (WGS) entry which is preliminary data.</text>
</comment>
<dbReference type="AlphaFoldDB" id="A0AAD5VNU2"/>
<dbReference type="Gene3D" id="1.20.1280.50">
    <property type="match status" value="1"/>
</dbReference>
<reference evidence="1" key="1">
    <citation type="submission" date="2022-07" db="EMBL/GenBank/DDBJ databases">
        <title>Genome Sequence of Leucocoprinus birnbaumii.</title>
        <authorList>
            <person name="Buettner E."/>
        </authorList>
    </citation>
    <scope>NUCLEOTIDE SEQUENCE</scope>
    <source>
        <strain evidence="1">VT141</strain>
    </source>
</reference>
<evidence type="ECO:0000313" key="1">
    <source>
        <dbReference type="EMBL" id="KAJ3565325.1"/>
    </source>
</evidence>
<proteinExistence type="predicted"/>
<evidence type="ECO:0008006" key="3">
    <source>
        <dbReference type="Google" id="ProtNLM"/>
    </source>
</evidence>
<dbReference type="EMBL" id="JANIEX010000580">
    <property type="protein sequence ID" value="KAJ3565325.1"/>
    <property type="molecule type" value="Genomic_DNA"/>
</dbReference>
<organism evidence="1 2">
    <name type="scientific">Leucocoprinus birnbaumii</name>
    <dbReference type="NCBI Taxonomy" id="56174"/>
    <lineage>
        <taxon>Eukaryota</taxon>
        <taxon>Fungi</taxon>
        <taxon>Dikarya</taxon>
        <taxon>Basidiomycota</taxon>
        <taxon>Agaricomycotina</taxon>
        <taxon>Agaricomycetes</taxon>
        <taxon>Agaricomycetidae</taxon>
        <taxon>Agaricales</taxon>
        <taxon>Agaricineae</taxon>
        <taxon>Agaricaceae</taxon>
        <taxon>Leucocoprinus</taxon>
    </lineage>
</organism>
<dbReference type="Proteomes" id="UP001213000">
    <property type="component" value="Unassembled WGS sequence"/>
</dbReference>
<name>A0AAD5VNU2_9AGAR</name>
<keyword evidence="2" id="KW-1185">Reference proteome</keyword>
<sequence length="552" mass="62316">MKPPLEARIFSSQVVSSHILLLTFDSAFRYTAIPASICHHCETTLTGQTSIPVSPIPHLIGSNAIPNQEQGHWIRGAVDMAMVDVRKLEGEIWRVKSVLAQLQGECRALEEFVDTHRAFLTPARRVYPEIWAEIFKYCPRGSTHRRFAEVEDSFDPNEGPMVLTQVCSAWRQIAISTPQLWTTIRLTYRGSSLSQQALIRTWTQRSGSLPLTIAVMEIKPTGYPKDYPPLNWSESEVLHELCTSSARWKELYLLLPASPLPWLGFEPIRHELHSLQKFISFSTLDVPLAQINRLEFSLHKHTPASIDTCLLSLDLVPNVQECVFHMGACEPWTTLPAIHHSELRSLTVIAEALRDNTQKGLARFFSNLSTPNLKTLVIHSIANGRQWDHYAIGHFLSRTPSLEALELKCDIIKANELLEELREATALTSLILSVPTRSTEELLDYLSSADAVNLLPFLLQLQSLSFEGLAKPDFVYRIGKMIACRTVLAKMNRSARLTFVKYDFSSSPTSKFDCTGHGTDPRESQFTVTRQSTSFVFRRRSAQFAQPLQFSA</sequence>
<gene>
    <name evidence="1" type="ORF">NP233_g7697</name>
</gene>
<protein>
    <recommendedName>
        <fullName evidence="3">F-box domain-containing protein</fullName>
    </recommendedName>
</protein>
<evidence type="ECO:0000313" key="2">
    <source>
        <dbReference type="Proteomes" id="UP001213000"/>
    </source>
</evidence>
<accession>A0AAD5VNU2</accession>